<dbReference type="SMART" id="SM00389">
    <property type="entry name" value="HOX"/>
    <property type="match status" value="1"/>
</dbReference>
<reference evidence="8" key="1">
    <citation type="journal article" date="2023" name="PhytoFront">
        <title>Draft Genome Resources of Seven Strains of Tilletia horrida, Causal Agent of Kernel Smut of Rice.</title>
        <authorList>
            <person name="Khanal S."/>
            <person name="Antony Babu S."/>
            <person name="Zhou X.G."/>
        </authorList>
    </citation>
    <scope>NUCLEOTIDE SEQUENCE</scope>
    <source>
        <strain evidence="8">TX3</strain>
    </source>
</reference>
<dbReference type="PROSITE" id="PS50071">
    <property type="entry name" value="HOMEOBOX_2"/>
    <property type="match status" value="1"/>
</dbReference>
<dbReference type="CDD" id="cd00086">
    <property type="entry name" value="homeodomain"/>
    <property type="match status" value="1"/>
</dbReference>
<dbReference type="InterPro" id="IPR001356">
    <property type="entry name" value="HD"/>
</dbReference>
<organism evidence="8 9">
    <name type="scientific">Tilletia horrida</name>
    <dbReference type="NCBI Taxonomy" id="155126"/>
    <lineage>
        <taxon>Eukaryota</taxon>
        <taxon>Fungi</taxon>
        <taxon>Dikarya</taxon>
        <taxon>Basidiomycota</taxon>
        <taxon>Ustilaginomycotina</taxon>
        <taxon>Exobasidiomycetes</taxon>
        <taxon>Tilletiales</taxon>
        <taxon>Tilletiaceae</taxon>
        <taxon>Tilletia</taxon>
    </lineage>
</organism>
<keyword evidence="3 5" id="KW-0371">Homeobox</keyword>
<dbReference type="AlphaFoldDB" id="A0AAN6G8W9"/>
<evidence type="ECO:0000313" key="9">
    <source>
        <dbReference type="Proteomes" id="UP001176521"/>
    </source>
</evidence>
<comment type="similarity">
    <text evidence="1">Belongs to the TALE/M-ATYP homeobox family.</text>
</comment>
<feature type="compositionally biased region" description="Low complexity" evidence="6">
    <location>
        <begin position="216"/>
        <end position="233"/>
    </location>
</feature>
<dbReference type="InterPro" id="IPR050224">
    <property type="entry name" value="TALE_homeobox"/>
</dbReference>
<dbReference type="GO" id="GO:0006355">
    <property type="term" value="P:regulation of DNA-templated transcription"/>
    <property type="evidence" value="ECO:0007669"/>
    <property type="project" value="InterPro"/>
</dbReference>
<keyword evidence="2 5" id="KW-0238">DNA-binding</keyword>
<feature type="compositionally biased region" description="Polar residues" evidence="6">
    <location>
        <begin position="399"/>
        <end position="412"/>
    </location>
</feature>
<feature type="region of interest" description="Disordered" evidence="6">
    <location>
        <begin position="532"/>
        <end position="606"/>
    </location>
</feature>
<feature type="DNA-binding region" description="Homeobox" evidence="5">
    <location>
        <begin position="598"/>
        <end position="660"/>
    </location>
</feature>
<dbReference type="Pfam" id="PF05920">
    <property type="entry name" value="Homeobox_KN"/>
    <property type="match status" value="1"/>
</dbReference>
<evidence type="ECO:0000256" key="2">
    <source>
        <dbReference type="ARBA" id="ARBA00023125"/>
    </source>
</evidence>
<feature type="domain" description="Homeobox" evidence="7">
    <location>
        <begin position="596"/>
        <end position="659"/>
    </location>
</feature>
<feature type="compositionally biased region" description="Low complexity" evidence="6">
    <location>
        <begin position="83"/>
        <end position="94"/>
    </location>
</feature>
<evidence type="ECO:0000259" key="7">
    <source>
        <dbReference type="PROSITE" id="PS50071"/>
    </source>
</evidence>
<feature type="compositionally biased region" description="Polar residues" evidence="6">
    <location>
        <begin position="191"/>
        <end position="202"/>
    </location>
</feature>
<evidence type="ECO:0000256" key="6">
    <source>
        <dbReference type="SAM" id="MobiDB-lite"/>
    </source>
</evidence>
<feature type="compositionally biased region" description="Low complexity" evidence="6">
    <location>
        <begin position="541"/>
        <end position="551"/>
    </location>
</feature>
<dbReference type="SUPFAM" id="SSF46689">
    <property type="entry name" value="Homeodomain-like"/>
    <property type="match status" value="1"/>
</dbReference>
<protein>
    <submittedName>
        <fullName evidence="8">Homeobox protein tos8</fullName>
    </submittedName>
</protein>
<dbReference type="Proteomes" id="UP001176521">
    <property type="component" value="Unassembled WGS sequence"/>
</dbReference>
<dbReference type="PANTHER" id="PTHR11850">
    <property type="entry name" value="HOMEOBOX PROTEIN TRANSCRIPTION FACTORS"/>
    <property type="match status" value="1"/>
</dbReference>
<feature type="compositionally biased region" description="Polar residues" evidence="6">
    <location>
        <begin position="304"/>
        <end position="314"/>
    </location>
</feature>
<name>A0AAN6G8W9_9BASI</name>
<evidence type="ECO:0000313" key="8">
    <source>
        <dbReference type="EMBL" id="KAK0527558.1"/>
    </source>
</evidence>
<gene>
    <name evidence="8" type="primary">TOS8</name>
    <name evidence="8" type="ORF">OC842_004839</name>
</gene>
<feature type="compositionally biased region" description="Low complexity" evidence="6">
    <location>
        <begin position="339"/>
        <end position="350"/>
    </location>
</feature>
<feature type="compositionally biased region" description="Polar residues" evidence="6">
    <location>
        <begin position="155"/>
        <end position="165"/>
    </location>
</feature>
<feature type="compositionally biased region" description="Basic residues" evidence="6">
    <location>
        <begin position="682"/>
        <end position="700"/>
    </location>
</feature>
<feature type="compositionally biased region" description="Low complexity" evidence="6">
    <location>
        <begin position="662"/>
        <end position="681"/>
    </location>
</feature>
<feature type="compositionally biased region" description="Low complexity" evidence="6">
    <location>
        <begin position="566"/>
        <end position="594"/>
    </location>
</feature>
<dbReference type="EMBL" id="JAPDMQ010000307">
    <property type="protein sequence ID" value="KAK0527558.1"/>
    <property type="molecule type" value="Genomic_DNA"/>
</dbReference>
<feature type="compositionally biased region" description="Low complexity" evidence="6">
    <location>
        <begin position="376"/>
        <end position="390"/>
    </location>
</feature>
<evidence type="ECO:0000256" key="3">
    <source>
        <dbReference type="ARBA" id="ARBA00023155"/>
    </source>
</evidence>
<comment type="subcellular location">
    <subcellularLocation>
        <location evidence="5">Nucleus</location>
    </subcellularLocation>
</comment>
<evidence type="ECO:0000256" key="5">
    <source>
        <dbReference type="PROSITE-ProRule" id="PRU00108"/>
    </source>
</evidence>
<dbReference type="InterPro" id="IPR008422">
    <property type="entry name" value="KN_HD"/>
</dbReference>
<evidence type="ECO:0000256" key="1">
    <source>
        <dbReference type="ARBA" id="ARBA00005800"/>
    </source>
</evidence>
<dbReference type="InterPro" id="IPR009057">
    <property type="entry name" value="Homeodomain-like_sf"/>
</dbReference>
<keyword evidence="4 5" id="KW-0539">Nucleus</keyword>
<dbReference type="GO" id="GO:0003677">
    <property type="term" value="F:DNA binding"/>
    <property type="evidence" value="ECO:0007669"/>
    <property type="project" value="UniProtKB-UniRule"/>
</dbReference>
<comment type="caution">
    <text evidence="8">The sequence shown here is derived from an EMBL/GenBank/DDBJ whole genome shotgun (WGS) entry which is preliminary data.</text>
</comment>
<feature type="compositionally biased region" description="Low complexity" evidence="6">
    <location>
        <begin position="458"/>
        <end position="490"/>
    </location>
</feature>
<evidence type="ECO:0000256" key="4">
    <source>
        <dbReference type="ARBA" id="ARBA00023242"/>
    </source>
</evidence>
<proteinExistence type="inferred from homology"/>
<dbReference type="GO" id="GO:0005634">
    <property type="term" value="C:nucleus"/>
    <property type="evidence" value="ECO:0007669"/>
    <property type="project" value="UniProtKB-SubCell"/>
</dbReference>
<accession>A0AAN6G8W9</accession>
<sequence>MSRSHGYDSRAPRSYTVECQQRPRSKGSSTSLKHAPEVAQDENHEDNTPRRIKLPSFSDLQDHISRLDVEEWAGPSGSTEPKSSTSLTSGSLPPAALSTSQRVPYRYERSPSQPELRSSGFPTGPSGLSRPDDVPFFADASASKRRRPTAGSYEQIFSSSATSDLSGADIASGAIPASEVHQSARRPSDYFGSSQSSDQMPASYSMKRKFSDDSFPARTRAAAAGAPLIGGLPSTSSPPLATLDEPRRITRKYSDVRTTSSSHAENYADNGSSSNSSRRASPPGGQEPVGLGVGSRSPRRRSSTQMSTMLTQAYQPPVEGSRSHPARSTAAGNGHERIQQQMSPQRQRQNPPFPQVPRDGNEHSSYRSASDARPYTASSSNNPSPAATSPIEERGTFASYRSPSFDASQRQFQPYAYQRAARGPETETRGLPAAAHEPLAESSTSTAYRRTHATTEPSAMMSQHQRSSSSMGAYPSYSRSLYSSSAGSNNPHAAAAAAAAAAAGAATATAADGHTARVSIFTTSTFVPPLALGHRPEESIQKSGTSASSSSSRHDTSPIQKSLYMSASASASSSSGSHHQHAQQLNSSASANALVEPEGTRRGNYPRSVTEYLKAWLFSHREHPYPTDQEKRELARHTNLTMTQLNNWLINARRRLLRDHQQQQQQHQQQQDHQQQHQQQHQQHHPQYQHHHYHQHHQHQHQSYPHSAHMHAQHSHQSEHAGAVASDDSD</sequence>
<keyword evidence="9" id="KW-1185">Reference proteome</keyword>
<feature type="compositionally biased region" description="Basic and acidic residues" evidence="6">
    <location>
        <begin position="1"/>
        <end position="11"/>
    </location>
</feature>
<feature type="region of interest" description="Disordered" evidence="6">
    <location>
        <begin position="1"/>
        <end position="490"/>
    </location>
</feature>
<feature type="compositionally biased region" description="Low complexity" evidence="6">
    <location>
        <begin position="268"/>
        <end position="284"/>
    </location>
</feature>
<feature type="compositionally biased region" description="Basic and acidic residues" evidence="6">
    <location>
        <begin position="60"/>
        <end position="69"/>
    </location>
</feature>
<dbReference type="Gene3D" id="1.10.10.60">
    <property type="entry name" value="Homeodomain-like"/>
    <property type="match status" value="1"/>
</dbReference>
<feature type="region of interest" description="Disordered" evidence="6">
    <location>
        <begin position="658"/>
        <end position="730"/>
    </location>
</feature>
<feature type="compositionally biased region" description="Basic and acidic residues" evidence="6">
    <location>
        <begin position="244"/>
        <end position="255"/>
    </location>
</feature>